<proteinExistence type="predicted"/>
<accession>A0A8S2H7X5</accession>
<dbReference type="EMBL" id="CAJOBA010001619">
    <property type="protein sequence ID" value="CAF3605703.1"/>
    <property type="molecule type" value="Genomic_DNA"/>
</dbReference>
<evidence type="ECO:0000313" key="2">
    <source>
        <dbReference type="EMBL" id="CAF3605703.1"/>
    </source>
</evidence>
<name>A0A8S2H7X5_9BILA</name>
<protein>
    <recommendedName>
        <fullName evidence="4">BEN domain-containing protein</fullName>
    </recommendedName>
</protein>
<dbReference type="EMBL" id="CAJNOK010001619">
    <property type="protein sequence ID" value="CAF0821389.1"/>
    <property type="molecule type" value="Genomic_DNA"/>
</dbReference>
<comment type="caution">
    <text evidence="2">The sequence shown here is derived from an EMBL/GenBank/DDBJ whole genome shotgun (WGS) entry which is preliminary data.</text>
</comment>
<dbReference type="Proteomes" id="UP000677228">
    <property type="component" value="Unassembled WGS sequence"/>
</dbReference>
<reference evidence="2" key="1">
    <citation type="submission" date="2021-02" db="EMBL/GenBank/DDBJ databases">
        <authorList>
            <person name="Nowell W R."/>
        </authorList>
    </citation>
    <scope>NUCLEOTIDE SEQUENCE</scope>
</reference>
<dbReference type="AlphaFoldDB" id="A0A8S2H7X5"/>
<organism evidence="2 3">
    <name type="scientific">Didymodactylos carnosus</name>
    <dbReference type="NCBI Taxonomy" id="1234261"/>
    <lineage>
        <taxon>Eukaryota</taxon>
        <taxon>Metazoa</taxon>
        <taxon>Spiralia</taxon>
        <taxon>Gnathifera</taxon>
        <taxon>Rotifera</taxon>
        <taxon>Eurotatoria</taxon>
        <taxon>Bdelloidea</taxon>
        <taxon>Philodinida</taxon>
        <taxon>Philodinidae</taxon>
        <taxon>Didymodactylos</taxon>
    </lineage>
</organism>
<gene>
    <name evidence="1" type="ORF">OVA965_LOCUS5666</name>
    <name evidence="2" type="ORF">TMI583_LOCUS5663</name>
</gene>
<evidence type="ECO:0000313" key="1">
    <source>
        <dbReference type="EMBL" id="CAF0821389.1"/>
    </source>
</evidence>
<evidence type="ECO:0000313" key="3">
    <source>
        <dbReference type="Proteomes" id="UP000682733"/>
    </source>
</evidence>
<evidence type="ECO:0008006" key="4">
    <source>
        <dbReference type="Google" id="ProtNLM"/>
    </source>
</evidence>
<dbReference type="Proteomes" id="UP000682733">
    <property type="component" value="Unassembled WGS sequence"/>
</dbReference>
<sequence>MITLDVASNTVVVQSFVPTFPLHFTGNVVRGHACCPPLILYPITIPPAVQFVFHVWISTKSVPVTLPKSNYPKSSSTDITTDVTTKDDNDLAELQMKLKKLQDDNKYLKFQLEKSIILLKENHSLHEDNKQLRYDIEKIKIFRLPEPTPGVYEWVKNVVKHFKMVANINQAEANIARISLPLSAEDVQKCYDNEDWKKTARNMVRACFPKENFSETNFSKLEKKHSAILNFLKAAYPIQSITHANLTESISSMC</sequence>